<dbReference type="PANTHER" id="PTHR45784:SF8">
    <property type="entry name" value="C-TYPE MANNOSE RECEPTOR 2-RELATED"/>
    <property type="match status" value="1"/>
</dbReference>
<dbReference type="CDD" id="cd00037">
    <property type="entry name" value="CLECT"/>
    <property type="match status" value="1"/>
</dbReference>
<dbReference type="InterPro" id="IPR016187">
    <property type="entry name" value="CTDL_fold"/>
</dbReference>
<evidence type="ECO:0000313" key="3">
    <source>
        <dbReference type="Ensembl" id="ENSCLMP00005000178.1"/>
    </source>
</evidence>
<dbReference type="InterPro" id="IPR016186">
    <property type="entry name" value="C-type_lectin-like/link_sf"/>
</dbReference>
<keyword evidence="4" id="KW-1185">Reference proteome</keyword>
<dbReference type="SUPFAM" id="SSF56436">
    <property type="entry name" value="C-type lectin-like"/>
    <property type="match status" value="2"/>
</dbReference>
<feature type="domain" description="C-type lectin" evidence="2">
    <location>
        <begin position="30"/>
        <end position="126"/>
    </location>
</feature>
<feature type="chain" id="PRO_5034989887" description="C-type lectin domain-containing protein" evidence="1">
    <location>
        <begin position="21"/>
        <end position="275"/>
    </location>
</feature>
<dbReference type="Proteomes" id="UP000694565">
    <property type="component" value="Unplaced"/>
</dbReference>
<accession>A0A8C2WC40</accession>
<dbReference type="Pfam" id="PF00059">
    <property type="entry name" value="Lectin_C"/>
    <property type="match status" value="2"/>
</dbReference>
<feature type="signal peptide" evidence="1">
    <location>
        <begin position="1"/>
        <end position="20"/>
    </location>
</feature>
<evidence type="ECO:0000259" key="2">
    <source>
        <dbReference type="PROSITE" id="PS50041"/>
    </source>
</evidence>
<feature type="domain" description="C-type lectin" evidence="2">
    <location>
        <begin position="125"/>
        <end position="230"/>
    </location>
</feature>
<dbReference type="GeneTree" id="ENSGT00940000163460"/>
<dbReference type="PANTHER" id="PTHR45784">
    <property type="entry name" value="C-TYPE LECTIN DOMAIN FAMILY 20 MEMBER A-RELATED"/>
    <property type="match status" value="1"/>
</dbReference>
<evidence type="ECO:0000256" key="1">
    <source>
        <dbReference type="SAM" id="SignalP"/>
    </source>
</evidence>
<dbReference type="Ensembl" id="ENSCLMT00005000189.1">
    <property type="protein sequence ID" value="ENSCLMP00005000178.1"/>
    <property type="gene ID" value="ENSCLMG00005000156.1"/>
</dbReference>
<dbReference type="Gene3D" id="3.10.100.10">
    <property type="entry name" value="Mannose-Binding Protein A, subunit A"/>
    <property type="match status" value="2"/>
</dbReference>
<reference evidence="3" key="2">
    <citation type="submission" date="2025-09" db="UniProtKB">
        <authorList>
            <consortium name="Ensembl"/>
        </authorList>
    </citation>
    <scope>IDENTIFICATION</scope>
</reference>
<name>A0A8C2WC40_CYCLU</name>
<dbReference type="SMART" id="SM00034">
    <property type="entry name" value="CLECT"/>
    <property type="match status" value="1"/>
</dbReference>
<reference evidence="3" key="1">
    <citation type="submission" date="2025-08" db="UniProtKB">
        <authorList>
            <consortium name="Ensembl"/>
        </authorList>
    </citation>
    <scope>IDENTIFICATION</scope>
</reference>
<proteinExistence type="predicted"/>
<keyword evidence="1" id="KW-0732">Signal</keyword>
<organism evidence="3 4">
    <name type="scientific">Cyclopterus lumpus</name>
    <name type="common">Lumpsucker</name>
    <dbReference type="NCBI Taxonomy" id="8103"/>
    <lineage>
        <taxon>Eukaryota</taxon>
        <taxon>Metazoa</taxon>
        <taxon>Chordata</taxon>
        <taxon>Craniata</taxon>
        <taxon>Vertebrata</taxon>
        <taxon>Euteleostomi</taxon>
        <taxon>Actinopterygii</taxon>
        <taxon>Neopterygii</taxon>
        <taxon>Teleostei</taxon>
        <taxon>Neoteleostei</taxon>
        <taxon>Acanthomorphata</taxon>
        <taxon>Eupercaria</taxon>
        <taxon>Perciformes</taxon>
        <taxon>Cottioidei</taxon>
        <taxon>Cottales</taxon>
        <taxon>Cyclopteridae</taxon>
        <taxon>Cyclopterus</taxon>
    </lineage>
</organism>
<evidence type="ECO:0000313" key="4">
    <source>
        <dbReference type="Proteomes" id="UP000694565"/>
    </source>
</evidence>
<dbReference type="PROSITE" id="PS50041">
    <property type="entry name" value="C_TYPE_LECTIN_2"/>
    <property type="match status" value="2"/>
</dbReference>
<sequence length="275" mass="32262">MKKSALARLILTCLFAVVLCRWNTYVDELKTWREARNYCVEYYTDLSSISNMTEHRALLEYPNRNRQVWIGLYKDNSDTWKWAGGGNATFFKWSGGPLNPTNKCAVLGIRSWRNMSCTEKHHFFCSKHSLVLVKEKKTWEEAMEWCRARNQDLVSLPSNSTLDKTLEAIKGAQTQAVWTGLRYLADDWLWVSGETRSYWDWSLVETPQCPVWSHRCGALSLRKKSVEAWDCAEKLNFVWSFHTWLPVARLVRSVRAGEKAPNRSRKRKRTNHRKY</sequence>
<dbReference type="AlphaFoldDB" id="A0A8C2WC40"/>
<protein>
    <recommendedName>
        <fullName evidence="2">C-type lectin domain-containing protein</fullName>
    </recommendedName>
</protein>
<dbReference type="InterPro" id="IPR001304">
    <property type="entry name" value="C-type_lectin-like"/>
</dbReference>